<dbReference type="EMBL" id="BJLD01000002">
    <property type="protein sequence ID" value="GEA44048.1"/>
    <property type="molecule type" value="Genomic_DNA"/>
</dbReference>
<dbReference type="Pfam" id="PF13476">
    <property type="entry name" value="AAA_23"/>
    <property type="match status" value="1"/>
</dbReference>
<dbReference type="PANTHER" id="PTHR41259:SF1">
    <property type="entry name" value="DOUBLE-STRAND BREAK REPAIR RAD50 ATPASE, PUTATIVE-RELATED"/>
    <property type="match status" value="1"/>
</dbReference>
<evidence type="ECO:0000259" key="2">
    <source>
        <dbReference type="Pfam" id="PF13476"/>
    </source>
</evidence>
<dbReference type="InterPro" id="IPR027417">
    <property type="entry name" value="P-loop_NTPase"/>
</dbReference>
<sequence>MMRLHSIEFHNVRGVEHLRVDELPETGVVVIHGENEAGKSTIVESIDTVLTEKHSGASKKIKALKPVHRDASPEVRLEATVGPYRFRIHKRWLKKKISELHVLEPRPAQFTGGAADDELDRILSEHLDRQLLDALFLRQDDLGSGVAAVGIPSVTSALESASGMDTAVAEDSELITRVQKEYEKYFTARTGAPAKEYKDAQTRVSEAESVQQDAEQALHQLDDVVIKHEAAQRAKAEAEQALPAAETELAQRETEVAEARAALEKIEAQKAELSRAEAELETAREAVERRRAMAQDVASAAEAVEALAAKVEELKLSTAQEEEVREQLAGKLAEAQKSYEAARKQLQLARRYHEKKQWEALRQRLAGLKELDAELKRRRSQLAEAPEVGDLRALEQAATEVTVQERVHAAAAAKLVFSGEGAFVVDGEERNVPSETGSEATDAGATVQLRDGMAFEFGALRATYQAGAGEASEDTLQNVRARLAELLDAAGCESVEEARAKNDEYQRLRSAVEQAQRELKAALGADDLGELEARHAAQADSFEGVAELEEQGEQDQVSLVDAEAEEEAARVAVTGAEKELAPYRESSTAAVLAGAQARHEAAVEHHDSADAALQKAREVATDAALDSAVAAAEEKLTRQRGVLAELSAVDVDTVFALYEGVKEEVRSLHNTVHDADGDMREYSGRIEMHSGVAERLESANAELEIAREVLAAVEKRANAARYLRELLLTHRDAARQRYAQPFVTKLNGLARKVFGGDVDFELSEELVVTARSRDGQTVDLGSLSGGAKEQMAILTRFAIAGLVQDDGVPVIVDDALGSTDSTRLNLMATLFAQVAKHSQVLVLTCMPQRYARVPSRVELDIEALKG</sequence>
<feature type="coiled-coil region" evidence="1">
    <location>
        <begin position="495"/>
        <end position="579"/>
    </location>
</feature>
<keyword evidence="1" id="KW-0175">Coiled coil</keyword>
<dbReference type="AlphaFoldDB" id="A0AAQ1TV81"/>
<feature type="domain" description="Rad50/SbcC-type AAA" evidence="2">
    <location>
        <begin position="7"/>
        <end position="285"/>
    </location>
</feature>
<dbReference type="PANTHER" id="PTHR41259">
    <property type="entry name" value="DOUBLE-STRAND BREAK REPAIR RAD50 ATPASE, PUTATIVE-RELATED"/>
    <property type="match status" value="1"/>
</dbReference>
<protein>
    <submittedName>
        <fullName evidence="3">DNA repair ATPase</fullName>
    </submittedName>
</protein>
<comment type="caution">
    <text evidence="3">The sequence shown here is derived from an EMBL/GenBank/DDBJ whole genome shotgun (WGS) entry which is preliminary data.</text>
</comment>
<evidence type="ECO:0000313" key="4">
    <source>
        <dbReference type="Proteomes" id="UP000315234"/>
    </source>
</evidence>
<dbReference type="GO" id="GO:0006302">
    <property type="term" value="P:double-strand break repair"/>
    <property type="evidence" value="ECO:0007669"/>
    <property type="project" value="InterPro"/>
</dbReference>
<proteinExistence type="predicted"/>
<dbReference type="SUPFAM" id="SSF52540">
    <property type="entry name" value="P-loop containing nucleoside triphosphate hydrolases"/>
    <property type="match status" value="1"/>
</dbReference>
<accession>A0AAQ1TV81</accession>
<dbReference type="Proteomes" id="UP000315234">
    <property type="component" value="Unassembled WGS sequence"/>
</dbReference>
<dbReference type="GO" id="GO:0016887">
    <property type="term" value="F:ATP hydrolysis activity"/>
    <property type="evidence" value="ECO:0007669"/>
    <property type="project" value="InterPro"/>
</dbReference>
<dbReference type="Gene3D" id="3.40.50.300">
    <property type="entry name" value="P-loop containing nucleotide triphosphate hydrolases"/>
    <property type="match status" value="2"/>
</dbReference>
<reference evidence="3 4" key="1">
    <citation type="submission" date="2019-06" db="EMBL/GenBank/DDBJ databases">
        <title>Draft genome sequence of Corynebacterium striatum NBRC 15291.</title>
        <authorList>
            <person name="Miura T."/>
            <person name="Furukawa M."/>
            <person name="Shimamura M."/>
            <person name="Ohyama Y."/>
            <person name="Yamazoe A."/>
            <person name="Kawasaki H."/>
        </authorList>
    </citation>
    <scope>NUCLEOTIDE SEQUENCE [LARGE SCALE GENOMIC DNA]</scope>
    <source>
        <strain evidence="3 4">NBRC 15291</strain>
    </source>
</reference>
<evidence type="ECO:0000313" key="3">
    <source>
        <dbReference type="EMBL" id="GEA44048.1"/>
    </source>
</evidence>
<evidence type="ECO:0000256" key="1">
    <source>
        <dbReference type="SAM" id="Coils"/>
    </source>
</evidence>
<organism evidence="3 4">
    <name type="scientific">Corynebacterium striatum</name>
    <dbReference type="NCBI Taxonomy" id="43770"/>
    <lineage>
        <taxon>Bacteria</taxon>
        <taxon>Bacillati</taxon>
        <taxon>Actinomycetota</taxon>
        <taxon>Actinomycetes</taxon>
        <taxon>Mycobacteriales</taxon>
        <taxon>Corynebacteriaceae</taxon>
        <taxon>Corynebacterium</taxon>
    </lineage>
</organism>
<name>A0AAQ1TV81_CORST</name>
<dbReference type="InterPro" id="IPR038729">
    <property type="entry name" value="Rad50/SbcC_AAA"/>
</dbReference>
<feature type="coiled-coil region" evidence="1">
    <location>
        <begin position="197"/>
        <end position="352"/>
    </location>
</feature>
<dbReference type="RefSeq" id="WP_005531985.1">
    <property type="nucleotide sequence ID" value="NZ_BJLD01000002.1"/>
</dbReference>
<gene>
    <name evidence="3" type="ORF">Cst04h_22180</name>
</gene>